<sequence>MNKNIILLILASAFAMNAHADDANNGYAETNKASSYIKCGLYATVANLHKDNHSDIPESNADAFRMLALKHWRIGSKLIGASSTGDKEIIDFATYLSSQEAITWDAVPEMNKSSNNGRAAIAAYSNANCDILLEAAK</sequence>
<gene>
    <name evidence="2" type="ORF">EAJ18_11655</name>
</gene>
<reference evidence="2 3" key="1">
    <citation type="journal article" date="2019" name="Science, e1252229">
        <title>Invertible promoters mediate bacterial phase variation, antibiotic resistance, and host adaptation in the gut.</title>
        <authorList>
            <person name="Jiang X."/>
            <person name="Hall A.B."/>
            <person name="Arthur T.D."/>
            <person name="Plichta D.R."/>
            <person name="Covington C.T."/>
            <person name="Poyet M."/>
            <person name="Crothers J."/>
            <person name="Moses P.L."/>
            <person name="Tolonen A.C."/>
            <person name="Vlamakis H."/>
            <person name="Alm E.J."/>
            <person name="Xavier R.J."/>
        </authorList>
    </citation>
    <scope>NUCLEOTIDE SEQUENCE [LARGE SCALE GENOMIC DNA]</scope>
    <source>
        <strain evidence="3">ca_0067</strain>
    </source>
</reference>
<evidence type="ECO:0000313" key="2">
    <source>
        <dbReference type="EMBL" id="RYT43724.1"/>
    </source>
</evidence>
<dbReference type="Proteomes" id="UP000292985">
    <property type="component" value="Unassembled WGS sequence"/>
</dbReference>
<accession>A0ABY0HVK5</accession>
<name>A0ABY0HVK5_CITAM</name>
<feature type="chain" id="PRO_5047074735" evidence="1">
    <location>
        <begin position="21"/>
        <end position="137"/>
    </location>
</feature>
<evidence type="ECO:0000256" key="1">
    <source>
        <dbReference type="SAM" id="SignalP"/>
    </source>
</evidence>
<keyword evidence="3" id="KW-1185">Reference proteome</keyword>
<proteinExistence type="predicted"/>
<dbReference type="RefSeq" id="WP_130097685.1">
    <property type="nucleotide sequence ID" value="NZ_RCYA01000004.1"/>
</dbReference>
<keyword evidence="1" id="KW-0732">Signal</keyword>
<dbReference type="EMBL" id="RCYA01000004">
    <property type="protein sequence ID" value="RYT43724.1"/>
    <property type="molecule type" value="Genomic_DNA"/>
</dbReference>
<feature type="signal peptide" evidence="1">
    <location>
        <begin position="1"/>
        <end position="20"/>
    </location>
</feature>
<organism evidence="2 3">
    <name type="scientific">Citrobacter amalonaticus</name>
    <dbReference type="NCBI Taxonomy" id="35703"/>
    <lineage>
        <taxon>Bacteria</taxon>
        <taxon>Pseudomonadati</taxon>
        <taxon>Pseudomonadota</taxon>
        <taxon>Gammaproteobacteria</taxon>
        <taxon>Enterobacterales</taxon>
        <taxon>Enterobacteriaceae</taxon>
        <taxon>Citrobacter</taxon>
    </lineage>
</organism>
<evidence type="ECO:0000313" key="3">
    <source>
        <dbReference type="Proteomes" id="UP000292985"/>
    </source>
</evidence>
<protein>
    <submittedName>
        <fullName evidence="2">Uncharacterized protein</fullName>
    </submittedName>
</protein>
<comment type="caution">
    <text evidence="2">The sequence shown here is derived from an EMBL/GenBank/DDBJ whole genome shotgun (WGS) entry which is preliminary data.</text>
</comment>